<keyword evidence="4" id="KW-1185">Reference proteome</keyword>
<comment type="caution">
    <text evidence="3">The sequence shown here is derived from an EMBL/GenBank/DDBJ whole genome shotgun (WGS) entry which is preliminary data.</text>
</comment>
<sequence length="159" mass="18828">MVRQSNQQLMVGDLFWVRVSSHSWWPSQVVDEKCVSNVVKPKKRSANDVLVRLYGNYRYMFVDPAKYRSEFNRILKQNNGNCREIFLKYLEQDIARMKPGGPKKRASESREESMEERIEEELPRDDVTLKKQKSDSPEPVSTLTCYIFLIETFFSHDFH</sequence>
<keyword evidence="3" id="KW-0489">Methyltransferase</keyword>
<dbReference type="PANTHER" id="PTHR42851">
    <property type="entry name" value="ALDOLASE-RELATED"/>
    <property type="match status" value="1"/>
</dbReference>
<dbReference type="InterPro" id="IPR000313">
    <property type="entry name" value="PWWP_dom"/>
</dbReference>
<dbReference type="CDD" id="cd05162">
    <property type="entry name" value="PWWP"/>
    <property type="match status" value="1"/>
</dbReference>
<dbReference type="OrthoDB" id="641149at2759"/>
<dbReference type="PANTHER" id="PTHR42851:SF13">
    <property type="entry name" value="OS08G0477800 PROTEIN"/>
    <property type="match status" value="1"/>
</dbReference>
<dbReference type="Pfam" id="PF00855">
    <property type="entry name" value="PWWP"/>
    <property type="match status" value="1"/>
</dbReference>
<dbReference type="AlphaFoldDB" id="A0A7J6VU13"/>
<dbReference type="PROSITE" id="PS50812">
    <property type="entry name" value="PWWP"/>
    <property type="match status" value="1"/>
</dbReference>
<evidence type="ECO:0000313" key="4">
    <source>
        <dbReference type="Proteomes" id="UP000554482"/>
    </source>
</evidence>
<dbReference type="SUPFAM" id="SSF63748">
    <property type="entry name" value="Tudor/PWWP/MBT"/>
    <property type="match status" value="1"/>
</dbReference>
<dbReference type="GO" id="GO:0008168">
    <property type="term" value="F:methyltransferase activity"/>
    <property type="evidence" value="ECO:0007669"/>
    <property type="project" value="UniProtKB-KW"/>
</dbReference>
<feature type="compositionally biased region" description="Basic and acidic residues" evidence="1">
    <location>
        <begin position="105"/>
        <end position="136"/>
    </location>
</feature>
<organism evidence="3 4">
    <name type="scientific">Thalictrum thalictroides</name>
    <name type="common">Rue-anemone</name>
    <name type="synonym">Anemone thalictroides</name>
    <dbReference type="NCBI Taxonomy" id="46969"/>
    <lineage>
        <taxon>Eukaryota</taxon>
        <taxon>Viridiplantae</taxon>
        <taxon>Streptophyta</taxon>
        <taxon>Embryophyta</taxon>
        <taxon>Tracheophyta</taxon>
        <taxon>Spermatophyta</taxon>
        <taxon>Magnoliopsida</taxon>
        <taxon>Ranunculales</taxon>
        <taxon>Ranunculaceae</taxon>
        <taxon>Thalictroideae</taxon>
        <taxon>Thalictrum</taxon>
    </lineage>
</organism>
<name>A0A7J6VU13_THATH</name>
<gene>
    <name evidence="3" type="ORF">FRX31_021837</name>
</gene>
<keyword evidence="3" id="KW-0808">Transferase</keyword>
<dbReference type="InterPro" id="IPR053063">
    <property type="entry name" value="PWWP_domain_containing_PDP"/>
</dbReference>
<protein>
    <submittedName>
        <fullName evidence="3">DNA (Cytosine-5)-methyltransferase</fullName>
    </submittedName>
</protein>
<feature type="domain" description="PWWP" evidence="2">
    <location>
        <begin position="11"/>
        <end position="80"/>
    </location>
</feature>
<dbReference type="Proteomes" id="UP000554482">
    <property type="component" value="Unassembled WGS sequence"/>
</dbReference>
<dbReference type="Gene3D" id="2.30.30.140">
    <property type="match status" value="1"/>
</dbReference>
<dbReference type="EMBL" id="JABWDY010026593">
    <property type="protein sequence ID" value="KAF5188576.1"/>
    <property type="molecule type" value="Genomic_DNA"/>
</dbReference>
<reference evidence="3 4" key="1">
    <citation type="submission" date="2020-06" db="EMBL/GenBank/DDBJ databases">
        <title>Transcriptomic and genomic resources for Thalictrum thalictroides and T. hernandezii: Facilitating candidate gene discovery in an emerging model plant lineage.</title>
        <authorList>
            <person name="Arias T."/>
            <person name="Riano-Pachon D.M."/>
            <person name="Di Stilio V.S."/>
        </authorList>
    </citation>
    <scope>NUCLEOTIDE SEQUENCE [LARGE SCALE GENOMIC DNA]</scope>
    <source>
        <strain evidence="4">cv. WT478/WT964</strain>
        <tissue evidence="3">Leaves</tissue>
    </source>
</reference>
<feature type="region of interest" description="Disordered" evidence="1">
    <location>
        <begin position="97"/>
        <end position="139"/>
    </location>
</feature>
<evidence type="ECO:0000313" key="3">
    <source>
        <dbReference type="EMBL" id="KAF5188576.1"/>
    </source>
</evidence>
<evidence type="ECO:0000259" key="2">
    <source>
        <dbReference type="PROSITE" id="PS50812"/>
    </source>
</evidence>
<evidence type="ECO:0000256" key="1">
    <source>
        <dbReference type="SAM" id="MobiDB-lite"/>
    </source>
</evidence>
<accession>A0A7J6VU13</accession>
<proteinExistence type="predicted"/>
<dbReference type="GO" id="GO:0032259">
    <property type="term" value="P:methylation"/>
    <property type="evidence" value="ECO:0007669"/>
    <property type="project" value="UniProtKB-KW"/>
</dbReference>